<dbReference type="GO" id="GO:0005737">
    <property type="term" value="C:cytoplasm"/>
    <property type="evidence" value="ECO:0007669"/>
    <property type="project" value="TreeGrafter"/>
</dbReference>
<dbReference type="PROSITE" id="PS50056">
    <property type="entry name" value="TYR_PHOSPHATASE_2"/>
    <property type="match status" value="1"/>
</dbReference>
<dbReference type="EC" id="3.1.3.48" evidence="2"/>
<dbReference type="AlphaFoldDB" id="A0A1Q9EHK1"/>
<dbReference type="OrthoDB" id="406373at2759"/>
<keyword evidence="3" id="KW-0378">Hydrolase</keyword>
<reference evidence="7 8" key="1">
    <citation type="submission" date="2016-02" db="EMBL/GenBank/DDBJ databases">
        <title>Genome analysis of coral dinoflagellate symbionts highlights evolutionary adaptations to a symbiotic lifestyle.</title>
        <authorList>
            <person name="Aranda M."/>
            <person name="Li Y."/>
            <person name="Liew Y.J."/>
            <person name="Baumgarten S."/>
            <person name="Simakov O."/>
            <person name="Wilson M."/>
            <person name="Piel J."/>
            <person name="Ashoor H."/>
            <person name="Bougouffa S."/>
            <person name="Bajic V.B."/>
            <person name="Ryu T."/>
            <person name="Ravasi T."/>
            <person name="Bayer T."/>
            <person name="Micklem G."/>
            <person name="Kim H."/>
            <person name="Bhak J."/>
            <person name="Lajeunesse T.C."/>
            <person name="Voolstra C.R."/>
        </authorList>
    </citation>
    <scope>NUCLEOTIDE SEQUENCE [LARGE SCALE GENOMIC DNA]</scope>
    <source>
        <strain evidence="7 8">CCMP2467</strain>
    </source>
</reference>
<feature type="domain" description="Tyrosine specific protein phosphatases" evidence="6">
    <location>
        <begin position="447"/>
        <end position="494"/>
    </location>
</feature>
<comment type="similarity">
    <text evidence="1">Belongs to the protein-tyrosine phosphatase family. Non-receptor class dual specificity subfamily.</text>
</comment>
<evidence type="ECO:0000313" key="8">
    <source>
        <dbReference type="Proteomes" id="UP000186817"/>
    </source>
</evidence>
<dbReference type="InterPro" id="IPR000340">
    <property type="entry name" value="Dual-sp_phosphatase_cat-dom"/>
</dbReference>
<evidence type="ECO:0000313" key="7">
    <source>
        <dbReference type="EMBL" id="OLQ06889.1"/>
    </source>
</evidence>
<dbReference type="PROSITE" id="PS00383">
    <property type="entry name" value="TYR_PHOSPHATASE_1"/>
    <property type="match status" value="1"/>
</dbReference>
<comment type="caution">
    <text evidence="7">The sequence shown here is derived from an EMBL/GenBank/DDBJ whole genome shotgun (WGS) entry which is preliminary data.</text>
</comment>
<dbReference type="PANTHER" id="PTHR10159">
    <property type="entry name" value="DUAL SPECIFICITY PROTEIN PHOSPHATASE"/>
    <property type="match status" value="1"/>
</dbReference>
<dbReference type="InterPro" id="IPR000387">
    <property type="entry name" value="Tyr_Pase_dom"/>
</dbReference>
<dbReference type="Proteomes" id="UP000186817">
    <property type="component" value="Unassembled WGS sequence"/>
</dbReference>
<dbReference type="Pfam" id="PF00782">
    <property type="entry name" value="DSPc"/>
    <property type="match status" value="1"/>
</dbReference>
<evidence type="ECO:0000256" key="2">
    <source>
        <dbReference type="ARBA" id="ARBA00013064"/>
    </source>
</evidence>
<organism evidence="7 8">
    <name type="scientific">Symbiodinium microadriaticum</name>
    <name type="common">Dinoflagellate</name>
    <name type="synonym">Zooxanthella microadriatica</name>
    <dbReference type="NCBI Taxonomy" id="2951"/>
    <lineage>
        <taxon>Eukaryota</taxon>
        <taxon>Sar</taxon>
        <taxon>Alveolata</taxon>
        <taxon>Dinophyceae</taxon>
        <taxon>Suessiales</taxon>
        <taxon>Symbiodiniaceae</taxon>
        <taxon>Symbiodinium</taxon>
    </lineage>
</organism>
<dbReference type="PANTHER" id="PTHR10159:SF519">
    <property type="entry name" value="DUAL SPECIFICITY PROTEIN PHOSPHATASE MPK3"/>
    <property type="match status" value="1"/>
</dbReference>
<evidence type="ECO:0000256" key="3">
    <source>
        <dbReference type="ARBA" id="ARBA00022801"/>
    </source>
</evidence>
<evidence type="ECO:0000256" key="5">
    <source>
        <dbReference type="SAM" id="MobiDB-lite"/>
    </source>
</evidence>
<accession>A0A1Q9EHK1</accession>
<dbReference type="InterPro" id="IPR016130">
    <property type="entry name" value="Tyr_Pase_AS"/>
</dbReference>
<name>A0A1Q9EHK1_SYMMI</name>
<evidence type="ECO:0000259" key="6">
    <source>
        <dbReference type="PROSITE" id="PS50056"/>
    </source>
</evidence>
<sequence>MSSSIGSGAFLNLPETPVATDTPDRQQNHMTPVETPRMHSAARVQELLPSTGPAKETEAEDMRSSPGAGDEGSACELGSLNQREFGRADNDFVNCLDDEYEDGFFLNETTTKPRRRRLLYDRWHWFEYNAGRVAIMATSIRQWPEALGIAGATGLELLQHRVSNFHGGWWQLSRNFIVTRGPRRNASLSSSSVGTPGTVAATWIEKEVYTFGAPAVSRPAMPDKTHEENKLPGGGRQVDAASIFDAYAHPIIPTLALDWGQDSYYVPCPGDVTWPKGGWHVARKAAARPQARLKEQEVTIEGKKMAAEEPFAMANKMAVLKLTQEKLCVASAAMGTCHARVQQMPYDPALDKPIIDRIHAQLRQADAYHRPEQQPAKLCDWGLYLGGMQDVTDCKKMQELGSRGIANVASSVCIYTPRGEVPAGDMRILHIDADDDDWYPLLEKHLCEFEMFIQKAKEDGVKTVVHCKAGQNRSAALCAAYLIHAERMKLMDVLTGAEIAPKAYGADSTQSSSWWNDVGSSSRTATSSVSWSSLQERSISWIKLPGAVESASNSAPEPLALQ</sequence>
<dbReference type="EMBL" id="LSRX01000150">
    <property type="protein sequence ID" value="OLQ06889.1"/>
    <property type="molecule type" value="Genomic_DNA"/>
</dbReference>
<proteinExistence type="inferred from homology"/>
<dbReference type="SMART" id="SM00195">
    <property type="entry name" value="DSPc"/>
    <property type="match status" value="1"/>
</dbReference>
<dbReference type="Gene3D" id="3.90.190.10">
    <property type="entry name" value="Protein tyrosine phosphatase superfamily"/>
    <property type="match status" value="1"/>
</dbReference>
<feature type="region of interest" description="Disordered" evidence="5">
    <location>
        <begin position="1"/>
        <end position="75"/>
    </location>
</feature>
<feature type="compositionally biased region" description="Low complexity" evidence="5">
    <location>
        <begin position="511"/>
        <end position="533"/>
    </location>
</feature>
<dbReference type="CDD" id="cd14498">
    <property type="entry name" value="DSP"/>
    <property type="match status" value="1"/>
</dbReference>
<evidence type="ECO:0000256" key="4">
    <source>
        <dbReference type="ARBA" id="ARBA00022912"/>
    </source>
</evidence>
<dbReference type="GO" id="GO:0043409">
    <property type="term" value="P:negative regulation of MAPK cascade"/>
    <property type="evidence" value="ECO:0007669"/>
    <property type="project" value="TreeGrafter"/>
</dbReference>
<dbReference type="InterPro" id="IPR029021">
    <property type="entry name" value="Prot-tyrosine_phosphatase-like"/>
</dbReference>
<keyword evidence="8" id="KW-1185">Reference proteome</keyword>
<protein>
    <recommendedName>
        <fullName evidence="2">protein-tyrosine-phosphatase</fullName>
        <ecNumber evidence="2">3.1.3.48</ecNumber>
    </recommendedName>
</protein>
<dbReference type="SUPFAM" id="SSF52799">
    <property type="entry name" value="(Phosphotyrosine protein) phosphatases II"/>
    <property type="match status" value="1"/>
</dbReference>
<gene>
    <name evidence="7" type="primary">Dusp2</name>
    <name evidence="7" type="ORF">AK812_SmicGene9767</name>
</gene>
<dbReference type="GO" id="GO:0004725">
    <property type="term" value="F:protein tyrosine phosphatase activity"/>
    <property type="evidence" value="ECO:0007669"/>
    <property type="project" value="UniProtKB-EC"/>
</dbReference>
<keyword evidence="4" id="KW-0904">Protein phosphatase</keyword>
<feature type="region of interest" description="Disordered" evidence="5">
    <location>
        <begin position="507"/>
        <end position="533"/>
    </location>
</feature>
<evidence type="ECO:0000256" key="1">
    <source>
        <dbReference type="ARBA" id="ARBA00008601"/>
    </source>
</evidence>
<dbReference type="InterPro" id="IPR020422">
    <property type="entry name" value="TYR_PHOSPHATASE_DUAL_dom"/>
</dbReference>